<dbReference type="GO" id="GO:0005509">
    <property type="term" value="F:calcium ion binding"/>
    <property type="evidence" value="ECO:0007669"/>
    <property type="project" value="InterPro"/>
</dbReference>
<dbReference type="AlphaFoldDB" id="A0A1I3S430"/>
<dbReference type="InterPro" id="IPR002048">
    <property type="entry name" value="EF_hand_dom"/>
</dbReference>
<feature type="compositionally biased region" description="Basic residues" evidence="1">
    <location>
        <begin position="252"/>
        <end position="263"/>
    </location>
</feature>
<feature type="compositionally biased region" description="Basic and acidic residues" evidence="1">
    <location>
        <begin position="232"/>
        <end position="251"/>
    </location>
</feature>
<proteinExistence type="predicted"/>
<dbReference type="STRING" id="1121003.SAMN03080618_03224"/>
<dbReference type="Pfam" id="PF13499">
    <property type="entry name" value="EF-hand_7"/>
    <property type="match status" value="1"/>
</dbReference>
<feature type="region of interest" description="Disordered" evidence="1">
    <location>
        <begin position="145"/>
        <end position="171"/>
    </location>
</feature>
<reference evidence="5" key="1">
    <citation type="submission" date="2016-10" db="EMBL/GenBank/DDBJ databases">
        <authorList>
            <person name="Varghese N."/>
            <person name="Submissions S."/>
        </authorList>
    </citation>
    <scope>NUCLEOTIDE SEQUENCE [LARGE SCALE GENOMIC DNA]</scope>
    <source>
        <strain evidence="5">DSM 21857</strain>
    </source>
</reference>
<evidence type="ECO:0000313" key="4">
    <source>
        <dbReference type="EMBL" id="SFJ52369.1"/>
    </source>
</evidence>
<feature type="domain" description="EF-hand" evidence="3">
    <location>
        <begin position="54"/>
        <end position="89"/>
    </location>
</feature>
<evidence type="ECO:0000313" key="5">
    <source>
        <dbReference type="Proteomes" id="UP000242763"/>
    </source>
</evidence>
<dbReference type="InterPro" id="IPR018247">
    <property type="entry name" value="EF_Hand_1_Ca_BS"/>
</dbReference>
<feature type="signal peptide" evidence="2">
    <location>
        <begin position="1"/>
        <end position="21"/>
    </location>
</feature>
<evidence type="ECO:0000256" key="2">
    <source>
        <dbReference type="SAM" id="SignalP"/>
    </source>
</evidence>
<feature type="chain" id="PRO_5017476841" evidence="2">
    <location>
        <begin position="22"/>
        <end position="263"/>
    </location>
</feature>
<dbReference type="SMART" id="SM00054">
    <property type="entry name" value="EFh"/>
    <property type="match status" value="2"/>
</dbReference>
<feature type="domain" description="EF-hand" evidence="3">
    <location>
        <begin position="115"/>
        <end position="150"/>
    </location>
</feature>
<accession>A0A1I3S430</accession>
<dbReference type="InterPro" id="IPR011992">
    <property type="entry name" value="EF-hand-dom_pair"/>
</dbReference>
<dbReference type="SUPFAM" id="SSF47473">
    <property type="entry name" value="EF-hand"/>
    <property type="match status" value="1"/>
</dbReference>
<evidence type="ECO:0000256" key="1">
    <source>
        <dbReference type="SAM" id="MobiDB-lite"/>
    </source>
</evidence>
<feature type="region of interest" description="Disordered" evidence="1">
    <location>
        <begin position="232"/>
        <end position="263"/>
    </location>
</feature>
<keyword evidence="5" id="KW-1185">Reference proteome</keyword>
<dbReference type="Proteomes" id="UP000242763">
    <property type="component" value="Unassembled WGS sequence"/>
</dbReference>
<feature type="region of interest" description="Disordered" evidence="1">
    <location>
        <begin position="100"/>
        <end position="119"/>
    </location>
</feature>
<keyword evidence="2" id="KW-0732">Signal</keyword>
<protein>
    <submittedName>
        <fullName evidence="4">EF-hand domain pair</fullName>
    </submittedName>
</protein>
<dbReference type="PROSITE" id="PS00018">
    <property type="entry name" value="EF_HAND_1"/>
    <property type="match status" value="2"/>
</dbReference>
<feature type="compositionally biased region" description="Basic and acidic residues" evidence="1">
    <location>
        <begin position="161"/>
        <end position="171"/>
    </location>
</feature>
<organism evidence="4 5">
    <name type="scientific">Aquamicrobium aerolatum DSM 21857</name>
    <dbReference type="NCBI Taxonomy" id="1121003"/>
    <lineage>
        <taxon>Bacteria</taxon>
        <taxon>Pseudomonadati</taxon>
        <taxon>Pseudomonadota</taxon>
        <taxon>Alphaproteobacteria</taxon>
        <taxon>Hyphomicrobiales</taxon>
        <taxon>Phyllobacteriaceae</taxon>
        <taxon>Aerobium</taxon>
    </lineage>
</organism>
<gene>
    <name evidence="4" type="ORF">SAMN03080618_03224</name>
</gene>
<sequence length="263" mass="29663">MKRLIIAVLAASTASVVYAHAETDGGKDRNGGMRAEIRALIEGDGMKVEDLQKLLQDKAEARFKELDADANGILTKDEYTAATAERAKARFEQMSPDENGIVKRAGRSGKGRTERQEERRADLFARLDADKDGSISREEFDAGMKARDERGDMRGKHRHHDRAEHRGEGRDEMRGMHREMRSLMREGMTLDSFTELMQKRATARFEALDKDGKGEVSVAGFTSRAADRAERMFARMDRNDDGVVTKDDRPHRGDKHRGPRSEN</sequence>
<dbReference type="RefSeq" id="WP_175556753.1">
    <property type="nucleotide sequence ID" value="NZ_FORF01000025.1"/>
</dbReference>
<feature type="compositionally biased region" description="Basic and acidic residues" evidence="1">
    <location>
        <begin position="145"/>
        <end position="154"/>
    </location>
</feature>
<dbReference type="Gene3D" id="1.10.238.10">
    <property type="entry name" value="EF-hand"/>
    <property type="match status" value="2"/>
</dbReference>
<evidence type="ECO:0000259" key="3">
    <source>
        <dbReference type="PROSITE" id="PS50222"/>
    </source>
</evidence>
<dbReference type="EMBL" id="FORF01000025">
    <property type="protein sequence ID" value="SFJ52369.1"/>
    <property type="molecule type" value="Genomic_DNA"/>
</dbReference>
<name>A0A1I3S430_9HYPH</name>
<dbReference type="PROSITE" id="PS50222">
    <property type="entry name" value="EF_HAND_2"/>
    <property type="match status" value="2"/>
</dbReference>